<feature type="domain" description="B30.2/SPRY" evidence="6">
    <location>
        <begin position="2927"/>
        <end position="3121"/>
    </location>
</feature>
<evidence type="ECO:0000259" key="5">
    <source>
        <dbReference type="PROSITE" id="PS50030"/>
    </source>
</evidence>
<feature type="region of interest" description="Disordered" evidence="4">
    <location>
        <begin position="2890"/>
        <end position="2932"/>
    </location>
</feature>
<feature type="domain" description="B30.2/SPRY" evidence="6">
    <location>
        <begin position="4025"/>
        <end position="4251"/>
    </location>
</feature>
<feature type="compositionally biased region" description="Basic and acidic residues" evidence="4">
    <location>
        <begin position="3788"/>
        <end position="3806"/>
    </location>
</feature>
<dbReference type="InterPro" id="IPR015940">
    <property type="entry name" value="UBA"/>
</dbReference>
<dbReference type="PROSITE" id="PS50188">
    <property type="entry name" value="B302_SPRY"/>
    <property type="match status" value="3"/>
</dbReference>
<dbReference type="InterPro" id="IPR041969">
    <property type="entry name" value="VP13D_UBA"/>
</dbReference>
<evidence type="ECO:0000256" key="1">
    <source>
        <dbReference type="ARBA" id="ARBA00022786"/>
    </source>
</evidence>
<dbReference type="Proteomes" id="UP001530293">
    <property type="component" value="Unassembled WGS sequence"/>
</dbReference>
<feature type="domain" description="HECT" evidence="7">
    <location>
        <begin position="4940"/>
        <end position="5096"/>
    </location>
</feature>
<feature type="domain" description="UBA" evidence="5">
    <location>
        <begin position="2769"/>
        <end position="2810"/>
    </location>
</feature>
<dbReference type="Gene3D" id="2.60.120.920">
    <property type="match status" value="3"/>
</dbReference>
<dbReference type="PANTHER" id="PTHR46654:SF1">
    <property type="entry name" value="E3 UBIQUITIN-PROTEIN LIGASE HECTD3"/>
    <property type="match status" value="1"/>
</dbReference>
<comment type="caution">
    <text evidence="8">The sequence shown here is derived from an EMBL/GenBank/DDBJ whole genome shotgun (WGS) entry which is preliminary data.</text>
</comment>
<dbReference type="Gene3D" id="1.10.8.10">
    <property type="entry name" value="DNA helicase RuvA subunit, C-terminal domain"/>
    <property type="match status" value="2"/>
</dbReference>
<evidence type="ECO:0000256" key="4">
    <source>
        <dbReference type="SAM" id="MobiDB-lite"/>
    </source>
</evidence>
<feature type="region of interest" description="Disordered" evidence="4">
    <location>
        <begin position="479"/>
        <end position="635"/>
    </location>
</feature>
<feature type="region of interest" description="Disordered" evidence="4">
    <location>
        <begin position="3741"/>
        <end position="3814"/>
    </location>
</feature>
<dbReference type="Pfam" id="PF00622">
    <property type="entry name" value="SPRY"/>
    <property type="match status" value="3"/>
</dbReference>
<evidence type="ECO:0000259" key="6">
    <source>
        <dbReference type="PROSITE" id="PS50188"/>
    </source>
</evidence>
<feature type="region of interest" description="Disordered" evidence="4">
    <location>
        <begin position="3481"/>
        <end position="3504"/>
    </location>
</feature>
<dbReference type="Pfam" id="PF00632">
    <property type="entry name" value="HECT"/>
    <property type="match status" value="1"/>
</dbReference>
<feature type="compositionally biased region" description="Basic and acidic residues" evidence="4">
    <location>
        <begin position="3741"/>
        <end position="3770"/>
    </location>
</feature>
<feature type="region of interest" description="Disordered" evidence="4">
    <location>
        <begin position="2464"/>
        <end position="2486"/>
    </location>
</feature>
<protein>
    <recommendedName>
        <fullName evidence="10">B30.2/SPRY domain-containing protein</fullName>
    </recommendedName>
</protein>
<dbReference type="CDD" id="cd11709">
    <property type="entry name" value="SPRY"/>
    <property type="match status" value="2"/>
</dbReference>
<feature type="compositionally biased region" description="Polar residues" evidence="4">
    <location>
        <begin position="2239"/>
        <end position="2264"/>
    </location>
</feature>
<feature type="compositionally biased region" description="Basic and acidic residues" evidence="4">
    <location>
        <begin position="2717"/>
        <end position="2726"/>
    </location>
</feature>
<proteinExistence type="predicted"/>
<dbReference type="PROSITE" id="PS50030">
    <property type="entry name" value="UBA"/>
    <property type="match status" value="2"/>
</dbReference>
<dbReference type="SMART" id="SM00119">
    <property type="entry name" value="HECTc"/>
    <property type="match status" value="1"/>
</dbReference>
<feature type="compositionally biased region" description="Basic and acidic residues" evidence="4">
    <location>
        <begin position="501"/>
        <end position="514"/>
    </location>
</feature>
<organism evidence="8 9">
    <name type="scientific">Discostella pseudostelligera</name>
    <dbReference type="NCBI Taxonomy" id="259834"/>
    <lineage>
        <taxon>Eukaryota</taxon>
        <taxon>Sar</taxon>
        <taxon>Stramenopiles</taxon>
        <taxon>Ochrophyta</taxon>
        <taxon>Bacillariophyta</taxon>
        <taxon>Coscinodiscophyceae</taxon>
        <taxon>Thalassiosirophycidae</taxon>
        <taxon>Stephanodiscales</taxon>
        <taxon>Stephanodiscaceae</taxon>
        <taxon>Discostella</taxon>
    </lineage>
</organism>
<keyword evidence="1 2" id="KW-0833">Ubl conjugation pathway</keyword>
<evidence type="ECO:0000313" key="8">
    <source>
        <dbReference type="EMBL" id="KAL3764588.1"/>
    </source>
</evidence>
<sequence length="5107" mass="555532">MGPPLVDASSSSRSREVAIETLIDMDPNGAAYRIARAKNAALIAALRDRPNRITDGALFDAAHALGKYEIALDSPEVLDLYGQESNRHGANNNSDVGGVGDSEKALGNAKSVATDGTVDGGISIGTPTPNEPALREGWETRILRHHDKIIRAKNNANPTNAMGRVASASTMGSMPAIKSSIPTVPTAMPPPALISALRQIFGSTSSHNLPDLLDNNLSESSNIFDGDNMGKIVGNTLPSLLSTVLNHPIFAATSIPASLPASTESTDSTPSLNNFRRTGSGGLRDRRKILDGVEGEETSLSKDSSSSVATSVGGGENHDGGIENTGDTGEPPLLARPKEMCVPSAANLESILGNVCRDILHNSGTQNSRMHGLLIAALSVMTGCLFSQEELESMNFGERIEIQKANLFQSQMPSPPSKDVPEAAQLLPLPNASSLQDDKSSDSVQEVIASVNDVVGTRPDNTTVDSTEMVGDSEALGLSESRELNNEGNDPNVDVVPASDDEGRTDGSLTRDIDNFPAHSDDDDDDDDDDESEVNDSFDEEEDPNAGDESSESEHDDDTDSSHEESDDEEIEDDDDELDDEDQSENDNEDEELQRALTLSLVPAVGADSSDESHSDDGCSNHSEDSGGDADSIVSDAITEAAAGCGDKNTMDVSACATLEHDLTTPAAKASVGATWETSSTRKSDNSATLPPLPTPPALSALPSHYHSSQAHSDGPDEEDKLCSHPSSVFEPSALSSFGKLPASHVLVHLFLAILGMIQDRYSLSEESDNISIPSHLFSKRAAMNEKDTVKSARSNVIGDTHIKSNFVTDSTTASFLIAFLHLSSHLRDSALARLNDCISSSEEEFNAGVNFRDGGIQIAHPSALDRDEADDPLIEKDDPAGAEAAAISSALDADSVKVTSDSFDHKGLKRKAAAAVQIAGLRYETQKKLVKTWTNRVAFYSTCCILNLKCLRLFMGKTMEHSGVASSADKNLLDDHEKGVDERPNASALFPIPAKTRRSLVKVLSSFSSSAASKSFQSLKLAMINFYKQSDETMFLPDSLQDQLLVSALCNESLCLWGYALPLLYPDHLSRVELLGNMLESFQSSTSVSSTVDDSIYLITESNSGIKSCTWSDIETQCWKIEILCKRLRVSDMLDCFVGAPIMDSIGIKNKFDQYQDESNLWPMKTAGRHNSLRTISLLSKAILERSQRDGNKKSDNLTKFYLALCQRATSFLILWNDLSISSIDINDHDISGGESSINAGSIGGIGSSWVDRGTLQLEINPESFHFDSTKCADSISVTSASSSSPPITANQRAAKVWGTVLSTTCFLPKSGVHRWAVKLDKCERGHVFVGVSTARTNLKTYVGGDSYGWGLIGTQALWHDRTKLRGDYGSAFRTGAVVVITLDTNVGTLSFGLWKEGSSASDATHAPLSTQSLMGSPLRAPVQGQAGGGPYVEDWGIAFEGLPLDVKLYPAVGLYQRDDRVTLCTVSKSIASSVGNPTSLLSLPCGDLYFPASSNDEDQKYKSFVRSWNQALCSDGVAFATEILGRSIQQLSNCDALLLSEGDVLLTEILPCLASSICLIPSCIPTLSVQYAMELLPFVTRCAKAIDKLVDSKDCSIGIDANGGEWTICTPSTSEGSSATLEGNSEECSKCSDSYVVLIERNDTQTTATEYSFYQGKSLKNDFVVIGTSCGTRLHLVEDSCTSESHNIGGSIPHEQVPQISARATIIDARLNLDGTKFEGVRYRVENGSSELVTGSLQKPSSTEASRPFDSMKQMIRTECILSLAVGHLSLILCSQTSMSDVGNDVMIETANKSLERLLSTSFILSRGVSYCDGSSVRRAVHSIWDRCNSEDMYNHIREQWKYTICNDLLYPTGNLMGNAMKMEDAMAIIEQQGPTSWVERMGSLSRLCPDEYETAQKSIASAIFYHTYQLSNDSQCEIASQAIQHSLQILENGIRGALLRAGAGAGVRFKTICEDHCSLLVLIAKFLFEFSCVADFNQSMQCMVDDIALISKSINTEKDLVYIRQKMRIRTDQSIIQCVGLRSVHFLLQPEDELQGVSVHAAVEAALVLLPRLLCPPALVSSSDLKRNHGLSNHCTSRISGGSAIIQTHIHSSIRNMYGQIGSILAAAVHQVTKSPTLGLLACYFTDVHPHEHDDIILHLLPSLRVITDRCRGQILSPYPNLLDIVFKQRNQRLVEASVSILLLACGQLSRGASNSSLVDVLSENLFREITESIILATEDASLISEREEKEVVRSDWSTSHASLESKPATSQSAETAIQSSKSPEYLAERIIAIMNGTMLSEAQSSAYLTQLLDILHVVINSQSFIEGIIKRSETLLSTIGFIATVRDEGNDSCSPILRLPLRFRRRLLRLLRPILAAMDADSSVIRQLLFTAGAYVDVARGASTAEYSNDDLLVARSTISLLRHLYTCSSSWRNAIHQQVAARGSNELSIFHGILTFLGGSPGSLYPGDFVVIDPEAASSSSTVGSTKTRHSTSQSGLHLNTSGSGSEEIAAGLCRHCSLSGVISSIDSHHGTCEVILLDQPRTDEPSIGGTITTRAIHVSATHISAANELPLLVDVTDFPAIDVFIQSSDTIKNVSSAFKSISNVPDSDLKLDIDAYALLECSLGLRSTTVLISEPNLLQKCIGHESDGLRSLVAQALFIGSVQNKNVRSVSSLPSLEARAMHLLLLRLTVKSRARVLDHTGRSKLEALFDDNQSNDLEGKEPHTASLAEPKISDGRERSSRSSISRDTSSNERREDETSGSSLATEQNDEDINNESSDAAAAHLREAAIVQMAELGLPRQWAELALSRVGGTNIEAAVHFCLERGGDMERLLAEDTQRRGASTFVSGRRRGFGASRMNSTNLIRQLVEMGFPHHWCVEALSATRNNVDEALTWILMNGDRLSLDDEAVDDGHGEETGDDDNDSEEDEAEVEEEDGNHGDDENDEEENCMVETIEQTHASEPSWSELCPVRCVSGRPDINPLTLEVTGSPNGDLSSVGTKGVLLTRGKWYYEVEIKTAGCLYIGWADSSFTGHSLTDQGDSCGNGPHIWTFDGWRRYRWHANATDWGCKWNKGDIVGCLVDMDSMSVSFTLNGKGEEIGMGIAFSGEGFRPCSGVYAYVSLNRREQVRFIFGGKGTEPFKYPPPDGYFGVGEAILEAVKERDALLADEKVLDDSCNSTIADPSVAVIKKKYISDCSDGEHGHELFAWQHRYYGSDASVHLGASRPSIFGGSRINLKPSKNDDSTNNNNLTLADITSRLSKIFAAANKNATSKDDVKSLDSRIAKLRDAYAKINDDIESDLREVLIEICVLYSQKLVIHLLIASSNQFDLRVFLPTSIDTPWSELEISRRLWQIIEKCTSLQTTGWVGEAGAMAVAAEALGLGISTGDHKTNSLPAGMCAVSASDDQLRLACGGVTQFLSAATSRALSDDELMSTAWTFAACAENAVGRGVGGALSFMRTSMQSAVASSSSFRAIILAAVRRATRLLSAAESGAEDRSSLEVESEDRKHSDSNDNTGHAPDARLVSFLTGLLVSVPVSSRLSGGDNETLRCELFEAWCIGLLSASSPWRMVSAFTAAGILSICPQALTYATSRTPTIARYFGGLESKVLRRTWAERAAVPVVSKYSQALIELLASVKRAVRVLSSPSLSISTDVDTSTPNPSTCTIDNPRKCAKNWECSEGWVISNETWEIWTGTVELMDVDWITPARSSAHTLMDSGEGPPMLRESCTVMRGVDWDSGNEDGKDIYEQDKLEKEKRKLAAETEEKARSAEQERQNEIERAHRAAIEPDPASEDDPAESSDPNSEAKDLKPEVELDQTDDKAKRKKKKTFSSKLPLGTVLSIEPWKGIPAMARRVRWHLTDKEAIYRYGGDGGRFDLFHVETNEKETRVKKKHPVPETHEQCASRCGFGTKRMLSIILRLNKESLSTDQTACDGILEWPDFGAGVRVECIFYSDGAISITEREVLYGSKDSGWEPRFGQPSFVSGQTMVISPTRNSKTCDDSLPAYDELLGSNSFLVKHLRNKEDGGGPIRVTSEMRIRRATQNAGDSKPSCPFSSSQLPPICFDPYFHASSLTLSKDMKSVTCTNSEGRGVAFGNVGFTKGVHYWEVKLEKAEIGSVYIGVAEKPSGLDSQPKLNRWLGWGFVNFRATYASGAERVYGVHCHAGDTIGVLLDCDAGRLNYFIDGVKYGEHILNDLGCAFENISPMGFDADGCGSGGAAQGAPSAVDVGRNGRYHANSVVQPKALWPVIGLRHPGDRVTISSKWLTSHGVDGAAVVKNMFAVDEVLCAYEDSNQSIVANPIPNHARASFPPWFIEESFNEYNRWESGLWYRSSTRGTGPCKLSSYCLDVELDISPLSCAAACASIGLPIALLHGDRVNVKRSAGRILELQEEAVVLGAYQGNLFYRIVSQKSEGGSLTEGGGRSWFWDESEAVEGGLELIGEGLGLSVSLPKLRHFIPRCGGLRVVYPKGAVVRSDLEIFEGSSSIGTIASGTIIPPAQIIERRLNSCGVARYLIDYEPFGRGWISSRIRGGNEEQIVEILPVSADKEKESSCESEYITPEDSAREWYKNYTRELNSSSEVNVKHSFFESMKIRSVKEFGELLMSGIIGGMTELESDALIAFTYGRICDTLPFSSEGGCSFRNCALVLCAAQPCSPDQLGGMHSSLDALVHEVANEALIRVLDNLPSTKALMVRISMLRALNKRARYALPWLPLRSAQEGSAILGGLSGFGSSLERAGKTWDTKSQSSWIQTPSISSRLRKCKTILFPSTSRYFLDSVMDATTSPTPLSHDEYELPREVRTVRVNRLKARRAMASNDNSLKKKHSVFSQLQRDMNGWSGATLRRGFVAKGHGGQKRAFKVKLVGEGVNDYSGPRVVFSWFALVRGGIVVQFHCFTGHGIPVDLPLPLGVVWNRVTEDRYNAAEIVKEIDVLAFKTSVGDAHHTASPTYDYVLATQRRLLNAFTEGLASVVPVEIFSIFTGAQLRDIICGNPDIDVELLRRVVEYEGYTENDNVITYFWEVLREMTTSERKLFLQFVWARNRLPLKASDFEAPFLIQKDAKDVNENGDYPLPSASTCFFSLTLPEYPTKDELKQKLLFAIENVTTMESDFVTNDAEISEGWRGL</sequence>
<evidence type="ECO:0000256" key="2">
    <source>
        <dbReference type="PROSITE-ProRule" id="PRU00104"/>
    </source>
</evidence>
<feature type="region of interest" description="Disordered" evidence="4">
    <location>
        <begin position="2698"/>
        <end position="2759"/>
    </location>
</feature>
<dbReference type="InterPro" id="IPR042469">
    <property type="entry name" value="HECTD3"/>
</dbReference>
<dbReference type="PROSITE" id="PS50237">
    <property type="entry name" value="HECT"/>
    <property type="match status" value="1"/>
</dbReference>
<feature type="coiled-coil region" evidence="3">
    <location>
        <begin position="3260"/>
        <end position="3287"/>
    </location>
</feature>
<dbReference type="SUPFAM" id="SSF49899">
    <property type="entry name" value="Concanavalin A-like lectins/glucanases"/>
    <property type="match status" value="3"/>
</dbReference>
<dbReference type="InterPro" id="IPR000569">
    <property type="entry name" value="HECT_dom"/>
</dbReference>
<feature type="domain" description="UBA" evidence="5">
    <location>
        <begin position="2842"/>
        <end position="2883"/>
    </location>
</feature>
<feature type="compositionally biased region" description="Basic and acidic residues" evidence="4">
    <location>
        <begin position="3481"/>
        <end position="3496"/>
    </location>
</feature>
<evidence type="ECO:0008006" key="10">
    <source>
        <dbReference type="Google" id="ProtNLM"/>
    </source>
</evidence>
<dbReference type="EMBL" id="JALLBG020000103">
    <property type="protein sequence ID" value="KAL3764588.1"/>
    <property type="molecule type" value="Genomic_DNA"/>
</dbReference>
<feature type="region of interest" description="Disordered" evidence="4">
    <location>
        <begin position="258"/>
        <end position="332"/>
    </location>
</feature>
<dbReference type="PANTHER" id="PTHR46654">
    <property type="entry name" value="E3 UBIQUITIN-PROTEIN LIGASE HECTD3"/>
    <property type="match status" value="1"/>
</dbReference>
<evidence type="ECO:0000259" key="7">
    <source>
        <dbReference type="PROSITE" id="PS50237"/>
    </source>
</evidence>
<dbReference type="SMART" id="SM00449">
    <property type="entry name" value="SPRY"/>
    <property type="match status" value="3"/>
</dbReference>
<reference evidence="8 9" key="1">
    <citation type="submission" date="2024-10" db="EMBL/GenBank/DDBJ databases">
        <title>Updated reference genomes for cyclostephanoid diatoms.</title>
        <authorList>
            <person name="Roberts W.R."/>
            <person name="Alverson A.J."/>
        </authorList>
    </citation>
    <scope>NUCLEOTIDE SEQUENCE [LARGE SCALE GENOMIC DNA]</scope>
    <source>
        <strain evidence="8 9">AJA232-27</strain>
    </source>
</reference>
<accession>A0ABD3MNY0</accession>
<feature type="active site" description="Glycyl thioester intermediate" evidence="2">
    <location>
        <position position="5060"/>
    </location>
</feature>
<feature type="compositionally biased region" description="Acidic residues" evidence="4">
    <location>
        <begin position="521"/>
        <end position="592"/>
    </location>
</feature>
<dbReference type="CDD" id="cd14306">
    <property type="entry name" value="UBA_VP13D"/>
    <property type="match status" value="1"/>
</dbReference>
<feature type="domain" description="B30.2/SPRY" evidence="6">
    <location>
        <begin position="1239"/>
        <end position="1472"/>
    </location>
</feature>
<feature type="compositionally biased region" description="Low complexity" evidence="4">
    <location>
        <begin position="301"/>
        <end position="311"/>
    </location>
</feature>
<dbReference type="InterPro" id="IPR043136">
    <property type="entry name" value="B30.2/SPRY_sf"/>
</dbReference>
<name>A0ABD3MNY0_9STRA</name>
<dbReference type="SUPFAM" id="SSF56204">
    <property type="entry name" value="Hect, E3 ligase catalytic domain"/>
    <property type="match status" value="1"/>
</dbReference>
<feature type="region of interest" description="Disordered" evidence="4">
    <location>
        <begin position="2238"/>
        <end position="2264"/>
    </location>
</feature>
<gene>
    <name evidence="8" type="ORF">ACHAWU_001496</name>
</gene>
<dbReference type="InterPro" id="IPR001870">
    <property type="entry name" value="B30.2/SPRY"/>
</dbReference>
<dbReference type="Gene3D" id="3.30.2410.10">
    <property type="entry name" value="Hect, E3 ligase catalytic domain"/>
    <property type="match status" value="1"/>
</dbReference>
<feature type="compositionally biased region" description="Basic and acidic residues" evidence="4">
    <location>
        <begin position="611"/>
        <end position="625"/>
    </location>
</feature>
<dbReference type="InterPro" id="IPR035983">
    <property type="entry name" value="Hect_E3_ubiquitin_ligase"/>
</dbReference>
<dbReference type="SUPFAM" id="SSF46934">
    <property type="entry name" value="UBA-like"/>
    <property type="match status" value="2"/>
</dbReference>
<dbReference type="InterPro" id="IPR009060">
    <property type="entry name" value="UBA-like_sf"/>
</dbReference>
<feature type="compositionally biased region" description="Polar residues" evidence="4">
    <location>
        <begin position="260"/>
        <end position="277"/>
    </location>
</feature>
<keyword evidence="9" id="KW-1185">Reference proteome</keyword>
<dbReference type="InterPro" id="IPR003877">
    <property type="entry name" value="SPRY_dom"/>
</dbReference>
<dbReference type="SMART" id="SM00165">
    <property type="entry name" value="UBA"/>
    <property type="match status" value="2"/>
</dbReference>
<dbReference type="Pfam" id="PF22562">
    <property type="entry name" value="UBA_7"/>
    <property type="match status" value="1"/>
</dbReference>
<evidence type="ECO:0000313" key="9">
    <source>
        <dbReference type="Proteomes" id="UP001530293"/>
    </source>
</evidence>
<evidence type="ECO:0000256" key="3">
    <source>
        <dbReference type="SAM" id="Coils"/>
    </source>
</evidence>
<dbReference type="InterPro" id="IPR013320">
    <property type="entry name" value="ConA-like_dom_sf"/>
</dbReference>
<feature type="compositionally biased region" description="Acidic residues" evidence="4">
    <location>
        <begin position="2902"/>
        <end position="2932"/>
    </location>
</feature>
<feature type="region of interest" description="Disordered" evidence="4">
    <location>
        <begin position="670"/>
        <end position="725"/>
    </location>
</feature>
<keyword evidence="3" id="KW-0175">Coiled coil</keyword>